<organism evidence="2">
    <name type="scientific">hydrocarbon metagenome</name>
    <dbReference type="NCBI Taxonomy" id="938273"/>
    <lineage>
        <taxon>unclassified sequences</taxon>
        <taxon>metagenomes</taxon>
        <taxon>ecological metagenomes</taxon>
    </lineage>
</organism>
<dbReference type="InterPro" id="IPR051918">
    <property type="entry name" value="STPP_CPPED1"/>
</dbReference>
<dbReference type="PANTHER" id="PTHR43143">
    <property type="entry name" value="METALLOPHOSPHOESTERASE, CALCINEURIN SUPERFAMILY"/>
    <property type="match status" value="1"/>
</dbReference>
<dbReference type="InterPro" id="IPR004843">
    <property type="entry name" value="Calcineurin-like_PHP"/>
</dbReference>
<reference evidence="2" key="1">
    <citation type="journal article" date="2015" name="Proc. Natl. Acad. Sci. U.S.A.">
        <title>Networks of energetic and metabolic interactions define dynamics in microbial communities.</title>
        <authorList>
            <person name="Embree M."/>
            <person name="Liu J.K."/>
            <person name="Al-Bassam M.M."/>
            <person name="Zengler K."/>
        </authorList>
    </citation>
    <scope>NUCLEOTIDE SEQUENCE</scope>
</reference>
<dbReference type="AlphaFoldDB" id="A0A0W8FWH6"/>
<comment type="caution">
    <text evidence="2">The sequence shown here is derived from an EMBL/GenBank/DDBJ whole genome shotgun (WGS) entry which is preliminary data.</text>
</comment>
<dbReference type="InterPro" id="IPR029052">
    <property type="entry name" value="Metallo-depent_PP-like"/>
</dbReference>
<dbReference type="Gene3D" id="3.60.21.10">
    <property type="match status" value="1"/>
</dbReference>
<protein>
    <submittedName>
        <fullName evidence="2">Cell surface protein</fullName>
    </submittedName>
</protein>
<proteinExistence type="predicted"/>
<evidence type="ECO:0000313" key="2">
    <source>
        <dbReference type="EMBL" id="KUG25070.1"/>
    </source>
</evidence>
<accession>A0A0W8FWH6</accession>
<dbReference type="EMBL" id="LNQE01000775">
    <property type="protein sequence ID" value="KUG25070.1"/>
    <property type="molecule type" value="Genomic_DNA"/>
</dbReference>
<name>A0A0W8FWH6_9ZZZZ</name>
<evidence type="ECO:0000259" key="1">
    <source>
        <dbReference type="Pfam" id="PF00149"/>
    </source>
</evidence>
<sequence>MKNKIINTLLIILLVLSTIISAQEQKGNFNIVVLSDVHISNDQSKDKRLHDLIEKINSEEIPNVKFVVVTGDFVSAVYSAGKERIDENSRLVKGISIMNNLKVPYYIALGNHDYKIDNDRDSDTYFPESEIIEMEKLWMDVTGLDKYFVVEESGWNFIFLNSMRGRYLHRAFDDKQMTWFENVLKKEKPAVLFFHHPIETDNLPKIFSKGHKDLITPENEPEFFELVNKHKKNIKGIFFGHVHIWAKDVLYKTIPTYLTNSFGDEKGMPFNLLKIDLDKNQIKVEKFHLDKE</sequence>
<dbReference type="Pfam" id="PF00149">
    <property type="entry name" value="Metallophos"/>
    <property type="match status" value="1"/>
</dbReference>
<gene>
    <name evidence="2" type="ORF">ASZ90_005112</name>
</gene>
<dbReference type="SUPFAM" id="SSF56300">
    <property type="entry name" value="Metallo-dependent phosphatases"/>
    <property type="match status" value="1"/>
</dbReference>
<dbReference type="GO" id="GO:0016787">
    <property type="term" value="F:hydrolase activity"/>
    <property type="evidence" value="ECO:0007669"/>
    <property type="project" value="InterPro"/>
</dbReference>
<dbReference type="PANTHER" id="PTHR43143:SF1">
    <property type="entry name" value="SERINE_THREONINE-PROTEIN PHOSPHATASE CPPED1"/>
    <property type="match status" value="1"/>
</dbReference>
<feature type="domain" description="Calcineurin-like phosphoesterase" evidence="1">
    <location>
        <begin position="30"/>
        <end position="244"/>
    </location>
</feature>